<reference evidence="1 2" key="2">
    <citation type="submission" date="2007-10" db="EMBL/GenBank/DDBJ databases">
        <authorList>
            <person name="Fulton L."/>
            <person name="Clifton S."/>
            <person name="Fulton B."/>
            <person name="Xu J."/>
            <person name="Minx P."/>
            <person name="Pepin K.H."/>
            <person name="Johnson M."/>
            <person name="Thiruvilangam P."/>
            <person name="Bhonagiri V."/>
            <person name="Nash W.E."/>
            <person name="Wang C."/>
            <person name="Mardis E.R."/>
            <person name="Wilson R.K."/>
        </authorList>
    </citation>
    <scope>NUCLEOTIDE SEQUENCE [LARGE SCALE GENOMIC DNA]</scope>
    <source>
        <strain evidence="1 2">ATCC 27755</strain>
    </source>
</reference>
<gene>
    <name evidence="1" type="ORF">DORFOR_01425</name>
</gene>
<dbReference type="STRING" id="411461.DORFOR_01425"/>
<dbReference type="Proteomes" id="UP000005359">
    <property type="component" value="Unassembled WGS sequence"/>
</dbReference>
<sequence length="43" mass="5416">MKVPQKMPLFLYYIRRKSLTERKMGDILLKVNPQYFARDWKRR</sequence>
<dbReference type="EMBL" id="AAXA02000013">
    <property type="protein sequence ID" value="EDR46935.1"/>
    <property type="molecule type" value="Genomic_DNA"/>
</dbReference>
<name>B0G585_9FIRM</name>
<evidence type="ECO:0000313" key="2">
    <source>
        <dbReference type="Proteomes" id="UP000005359"/>
    </source>
</evidence>
<organism evidence="1 2">
    <name type="scientific">Dorea formicigenerans ATCC 27755</name>
    <dbReference type="NCBI Taxonomy" id="411461"/>
    <lineage>
        <taxon>Bacteria</taxon>
        <taxon>Bacillati</taxon>
        <taxon>Bacillota</taxon>
        <taxon>Clostridia</taxon>
        <taxon>Lachnospirales</taxon>
        <taxon>Lachnospiraceae</taxon>
        <taxon>Dorea</taxon>
    </lineage>
</organism>
<accession>B0G585</accession>
<dbReference type="PaxDb" id="411461-DORFOR_01425"/>
<proteinExistence type="predicted"/>
<protein>
    <submittedName>
        <fullName evidence="1">Uncharacterized protein</fullName>
    </submittedName>
</protein>
<comment type="caution">
    <text evidence="1">The sequence shown here is derived from an EMBL/GenBank/DDBJ whole genome shotgun (WGS) entry which is preliminary data.</text>
</comment>
<evidence type="ECO:0000313" key="1">
    <source>
        <dbReference type="EMBL" id="EDR46935.1"/>
    </source>
</evidence>
<reference evidence="1 2" key="1">
    <citation type="submission" date="2007-10" db="EMBL/GenBank/DDBJ databases">
        <title>Draft genome sequence of Dorea formicigenerans(ATCC 27755).</title>
        <authorList>
            <person name="Sudarsanam P."/>
            <person name="Ley R."/>
            <person name="Guruge J."/>
            <person name="Turnbaugh P.J."/>
            <person name="Mahowald M."/>
            <person name="Liep D."/>
            <person name="Gordon J."/>
        </authorList>
    </citation>
    <scope>NUCLEOTIDE SEQUENCE [LARGE SCALE GENOMIC DNA]</scope>
    <source>
        <strain evidence="1 2">ATCC 27755</strain>
    </source>
</reference>
<dbReference type="AlphaFoldDB" id="B0G585"/>